<evidence type="ECO:0000259" key="9">
    <source>
        <dbReference type="PROSITE" id="PS50110"/>
    </source>
</evidence>
<evidence type="ECO:0000313" key="12">
    <source>
        <dbReference type="Proteomes" id="UP001595898"/>
    </source>
</evidence>
<dbReference type="Pfam" id="PF01339">
    <property type="entry name" value="CheB_methylest"/>
    <property type="match status" value="1"/>
</dbReference>
<dbReference type="GO" id="GO:0000160">
    <property type="term" value="P:phosphorelay signal transduction system"/>
    <property type="evidence" value="ECO:0007669"/>
    <property type="project" value="UniProtKB-UniRule"/>
</dbReference>
<keyword evidence="1 5" id="KW-0963">Cytoplasm</keyword>
<dbReference type="EMBL" id="JBHSFA010000009">
    <property type="protein sequence ID" value="MFC4543720.1"/>
    <property type="molecule type" value="Genomic_DNA"/>
</dbReference>
<organism evidence="11 12">
    <name type="scientific">Halosolutus amylolyticus</name>
    <dbReference type="NCBI Taxonomy" id="2932267"/>
    <lineage>
        <taxon>Archaea</taxon>
        <taxon>Methanobacteriati</taxon>
        <taxon>Methanobacteriota</taxon>
        <taxon>Stenosarchaea group</taxon>
        <taxon>Halobacteria</taxon>
        <taxon>Halobacteriales</taxon>
        <taxon>Natrialbaceae</taxon>
        <taxon>Halosolutus</taxon>
    </lineage>
</organism>
<evidence type="ECO:0000256" key="2">
    <source>
        <dbReference type="ARBA" id="ARBA00022500"/>
    </source>
</evidence>
<feature type="modified residue" description="4-aspartylphosphate" evidence="5 7">
    <location>
        <position position="52"/>
    </location>
</feature>
<evidence type="ECO:0000256" key="6">
    <source>
        <dbReference type="PROSITE-ProRule" id="PRU00050"/>
    </source>
</evidence>
<dbReference type="GO" id="GO:0008984">
    <property type="term" value="F:protein-glutamate methylesterase activity"/>
    <property type="evidence" value="ECO:0007669"/>
    <property type="project" value="UniProtKB-UniRule"/>
</dbReference>
<evidence type="ECO:0000313" key="11">
    <source>
        <dbReference type="EMBL" id="MFC4543720.1"/>
    </source>
</evidence>
<feature type="region of interest" description="Disordered" evidence="8">
    <location>
        <begin position="147"/>
        <end position="195"/>
    </location>
</feature>
<evidence type="ECO:0000256" key="8">
    <source>
        <dbReference type="SAM" id="MobiDB-lite"/>
    </source>
</evidence>
<dbReference type="PROSITE" id="PS50122">
    <property type="entry name" value="CHEB"/>
    <property type="match status" value="1"/>
</dbReference>
<comment type="similarity">
    <text evidence="5">Belongs to the CheB family.</text>
</comment>
<dbReference type="GO" id="GO:0005737">
    <property type="term" value="C:cytoplasm"/>
    <property type="evidence" value="ECO:0007669"/>
    <property type="project" value="UniProtKB-SubCell"/>
</dbReference>
<comment type="catalytic activity">
    <reaction evidence="5">
        <text>L-glutaminyl-[protein] + H2O = L-glutamyl-[protein] + NH4(+)</text>
        <dbReference type="Rhea" id="RHEA:16441"/>
        <dbReference type="Rhea" id="RHEA-COMP:10207"/>
        <dbReference type="Rhea" id="RHEA-COMP:10208"/>
        <dbReference type="ChEBI" id="CHEBI:15377"/>
        <dbReference type="ChEBI" id="CHEBI:28938"/>
        <dbReference type="ChEBI" id="CHEBI:29973"/>
        <dbReference type="ChEBI" id="CHEBI:30011"/>
        <dbReference type="EC" id="3.5.1.44"/>
    </reaction>
</comment>
<dbReference type="GO" id="GO:0006935">
    <property type="term" value="P:chemotaxis"/>
    <property type="evidence" value="ECO:0007669"/>
    <property type="project" value="UniProtKB-UniRule"/>
</dbReference>
<dbReference type="RefSeq" id="WP_250138509.1">
    <property type="nucleotide sequence ID" value="NZ_JALIQP010000001.1"/>
</dbReference>
<keyword evidence="3 5" id="KW-0378">Hydrolase</keyword>
<dbReference type="CDD" id="cd16432">
    <property type="entry name" value="CheB_Rec"/>
    <property type="match status" value="1"/>
</dbReference>
<evidence type="ECO:0000256" key="7">
    <source>
        <dbReference type="PROSITE-ProRule" id="PRU00169"/>
    </source>
</evidence>
<keyword evidence="11" id="KW-0808">Transferase</keyword>
<dbReference type="SUPFAM" id="SSF52738">
    <property type="entry name" value="Methylesterase CheB, C-terminal domain"/>
    <property type="match status" value="1"/>
</dbReference>
<dbReference type="InterPro" id="IPR001789">
    <property type="entry name" value="Sig_transdc_resp-reg_receiver"/>
</dbReference>
<comment type="subcellular location">
    <subcellularLocation>
        <location evidence="5">Cytoplasm</location>
    </subcellularLocation>
</comment>
<dbReference type="PANTHER" id="PTHR42872:SF6">
    <property type="entry name" value="PROTEIN-GLUTAMATE METHYLESTERASE_PROTEIN-GLUTAMINE GLUTAMINASE"/>
    <property type="match status" value="1"/>
</dbReference>
<dbReference type="PANTHER" id="PTHR42872">
    <property type="entry name" value="PROTEIN-GLUTAMATE METHYLESTERASE/PROTEIN-GLUTAMINE GLUTAMINASE"/>
    <property type="match status" value="1"/>
</dbReference>
<evidence type="ECO:0000256" key="5">
    <source>
        <dbReference type="HAMAP-Rule" id="MF_00099"/>
    </source>
</evidence>
<feature type="active site" evidence="5 6">
    <location>
        <position position="344"/>
    </location>
</feature>
<dbReference type="Gene3D" id="3.40.50.2300">
    <property type="match status" value="1"/>
</dbReference>
<dbReference type="SUPFAM" id="SSF52172">
    <property type="entry name" value="CheY-like"/>
    <property type="match status" value="1"/>
</dbReference>
<dbReference type="PROSITE" id="PS50110">
    <property type="entry name" value="RESPONSE_REGULATORY"/>
    <property type="match status" value="1"/>
</dbReference>
<dbReference type="SMART" id="SM00448">
    <property type="entry name" value="REC"/>
    <property type="match status" value="1"/>
</dbReference>
<feature type="domain" description="CheB-type methylesterase" evidence="10">
    <location>
        <begin position="209"/>
        <end position="402"/>
    </location>
</feature>
<sequence>MTGVLVVDDSQFMRTVIGNALSDAGYDVETASNGAEAIDAVAEYDPDVVTMDVEMPELGGIEAVERIMATNPTLILMLSAYTESGTEATLDALERGAVEFLHKPDPSNPGSKNIAHLAEEVVETVDELADADVSSLALARAAAAVHSTSSATDAVSNRSATPAAGPVTESGTATASPGAGPTPAPGAGADPDAAGEDEAIEPVSIDDEPDADPTIVIGASTGGPKIVERLFTRLPAALGATVLVVQHMPVGFTGRFADRLDSLSEYDVREASDGDRIGPGEAAVAPGDHHLEVARATDGSLVLRLDDGPRIHGVRPAIDVTMETAAEAVADPLCGVVLTGMGRDGAGGIEAISAAGGHTIAQDEATSPVFGIPCQAIETGCIDEVAPASEIVDEIVDAFATDGENDD</sequence>
<feature type="active site" evidence="5 6">
    <location>
        <position position="220"/>
    </location>
</feature>
<evidence type="ECO:0000256" key="1">
    <source>
        <dbReference type="ARBA" id="ARBA00022490"/>
    </source>
</evidence>
<comment type="catalytic activity">
    <reaction evidence="4 5">
        <text>[protein]-L-glutamate 5-O-methyl ester + H2O = L-glutamyl-[protein] + methanol + H(+)</text>
        <dbReference type="Rhea" id="RHEA:23236"/>
        <dbReference type="Rhea" id="RHEA-COMP:10208"/>
        <dbReference type="Rhea" id="RHEA-COMP:10311"/>
        <dbReference type="ChEBI" id="CHEBI:15377"/>
        <dbReference type="ChEBI" id="CHEBI:15378"/>
        <dbReference type="ChEBI" id="CHEBI:17790"/>
        <dbReference type="ChEBI" id="CHEBI:29973"/>
        <dbReference type="ChEBI" id="CHEBI:82795"/>
        <dbReference type="EC" id="3.1.1.61"/>
    </reaction>
</comment>
<comment type="domain">
    <text evidence="5">Contains a C-terminal catalytic domain, and an N-terminal region which modulates catalytic activity.</text>
</comment>
<evidence type="ECO:0000256" key="4">
    <source>
        <dbReference type="ARBA" id="ARBA00048267"/>
    </source>
</evidence>
<dbReference type="GO" id="GO:0008168">
    <property type="term" value="F:methyltransferase activity"/>
    <property type="evidence" value="ECO:0007669"/>
    <property type="project" value="UniProtKB-KW"/>
</dbReference>
<feature type="compositionally biased region" description="Low complexity" evidence="8">
    <location>
        <begin position="169"/>
        <end position="192"/>
    </location>
</feature>
<keyword evidence="5 7" id="KW-0597">Phosphoprotein</keyword>
<dbReference type="EC" id="3.1.1.61" evidence="5"/>
<evidence type="ECO:0000256" key="3">
    <source>
        <dbReference type="ARBA" id="ARBA00022801"/>
    </source>
</evidence>
<dbReference type="InterPro" id="IPR011006">
    <property type="entry name" value="CheY-like_superfamily"/>
</dbReference>
<feature type="active site" evidence="5 6">
    <location>
        <position position="247"/>
    </location>
</feature>
<name>A0ABD5PT46_9EURY</name>
<dbReference type="Proteomes" id="UP001595898">
    <property type="component" value="Unassembled WGS sequence"/>
</dbReference>
<reference evidence="11 12" key="1">
    <citation type="journal article" date="2019" name="Int. J. Syst. Evol. Microbiol.">
        <title>The Global Catalogue of Microorganisms (GCM) 10K type strain sequencing project: providing services to taxonomists for standard genome sequencing and annotation.</title>
        <authorList>
            <consortium name="The Broad Institute Genomics Platform"/>
            <consortium name="The Broad Institute Genome Sequencing Center for Infectious Disease"/>
            <person name="Wu L."/>
            <person name="Ma J."/>
        </authorList>
    </citation>
    <scope>NUCLEOTIDE SEQUENCE [LARGE SCALE GENOMIC DNA]</scope>
    <source>
        <strain evidence="11 12">WLHS5</strain>
    </source>
</reference>
<comment type="function">
    <text evidence="5">Involved in chemotaxis. Part of a chemotaxis signal transduction system that modulates chemotaxis in response to various stimuli. Catalyzes the demethylation of specific methylglutamate residues introduced into the chemoreceptors (methyl-accepting chemotaxis proteins or MCP) by CheR. Also mediates the irreversible deamidation of specific glutamine residues to glutamic acid.</text>
</comment>
<dbReference type="CDD" id="cd17541">
    <property type="entry name" value="REC_CheB-like"/>
    <property type="match status" value="1"/>
</dbReference>
<dbReference type="HAMAP" id="MF_00099">
    <property type="entry name" value="CheB_chemtxs"/>
    <property type="match status" value="1"/>
</dbReference>
<accession>A0ABD5PT46</accession>
<dbReference type="NCBIfam" id="NF001965">
    <property type="entry name" value="PRK00742.1"/>
    <property type="match status" value="1"/>
</dbReference>
<protein>
    <recommendedName>
        <fullName evidence="5">Protein-glutamate methylesterase/protein-glutamine glutaminase</fullName>
        <ecNumber evidence="5">3.1.1.61</ecNumber>
        <ecNumber evidence="5">3.5.1.44</ecNumber>
    </recommendedName>
</protein>
<dbReference type="Pfam" id="PF00072">
    <property type="entry name" value="Response_reg"/>
    <property type="match status" value="1"/>
</dbReference>
<dbReference type="AlphaFoldDB" id="A0ABD5PT46"/>
<evidence type="ECO:0000259" key="10">
    <source>
        <dbReference type="PROSITE" id="PS50122"/>
    </source>
</evidence>
<gene>
    <name evidence="5 11" type="primary">cheB</name>
    <name evidence="11" type="ORF">ACFO5R_17475</name>
</gene>
<keyword evidence="11" id="KW-0489">Methyltransferase</keyword>
<dbReference type="Gene3D" id="3.40.50.180">
    <property type="entry name" value="Methylesterase CheB, C-terminal domain"/>
    <property type="match status" value="1"/>
</dbReference>
<keyword evidence="2 5" id="KW-0145">Chemotaxis</keyword>
<dbReference type="InterPro" id="IPR008248">
    <property type="entry name" value="CheB-like"/>
</dbReference>
<dbReference type="GO" id="GO:0050568">
    <property type="term" value="F:protein-glutamine glutaminase activity"/>
    <property type="evidence" value="ECO:0007669"/>
    <property type="project" value="UniProtKB-UniRule"/>
</dbReference>
<dbReference type="InterPro" id="IPR000673">
    <property type="entry name" value="Sig_transdc_resp-reg_Me-estase"/>
</dbReference>
<dbReference type="PIRSF" id="PIRSF000876">
    <property type="entry name" value="RR_chemtxs_CheB"/>
    <property type="match status" value="1"/>
</dbReference>
<keyword evidence="12" id="KW-1185">Reference proteome</keyword>
<comment type="PTM">
    <text evidence="5">Phosphorylated by CheA. Phosphorylation of the N-terminal regulatory domain activates the methylesterase activity.</text>
</comment>
<dbReference type="GO" id="GO:0032259">
    <property type="term" value="P:methylation"/>
    <property type="evidence" value="ECO:0007669"/>
    <property type="project" value="UniProtKB-KW"/>
</dbReference>
<feature type="domain" description="Response regulatory" evidence="9">
    <location>
        <begin position="3"/>
        <end position="118"/>
    </location>
</feature>
<comment type="caution">
    <text evidence="11">The sequence shown here is derived from an EMBL/GenBank/DDBJ whole genome shotgun (WGS) entry which is preliminary data.</text>
</comment>
<dbReference type="EC" id="3.5.1.44" evidence="5"/>
<proteinExistence type="inferred from homology"/>
<dbReference type="InterPro" id="IPR035909">
    <property type="entry name" value="CheB_C"/>
</dbReference>
<feature type="compositionally biased region" description="Low complexity" evidence="8">
    <location>
        <begin position="147"/>
        <end position="156"/>
    </location>
</feature>